<dbReference type="InterPro" id="IPR036388">
    <property type="entry name" value="WH-like_DNA-bd_sf"/>
</dbReference>
<feature type="domain" description="Cyclic nucleotide-binding" evidence="6">
    <location>
        <begin position="141"/>
        <end position="244"/>
    </location>
</feature>
<evidence type="ECO:0000256" key="1">
    <source>
        <dbReference type="ARBA" id="ARBA00022553"/>
    </source>
</evidence>
<dbReference type="Gene3D" id="1.10.10.10">
    <property type="entry name" value="Winged helix-like DNA-binding domain superfamily/Winged helix DNA-binding domain"/>
    <property type="match status" value="1"/>
</dbReference>
<dbReference type="OrthoDB" id="9127033at2"/>
<evidence type="ECO:0000313" key="9">
    <source>
        <dbReference type="EMBL" id="TKC06833.1"/>
    </source>
</evidence>
<dbReference type="PRINTS" id="PR00034">
    <property type="entry name" value="HTHCRP"/>
</dbReference>
<evidence type="ECO:0000256" key="2">
    <source>
        <dbReference type="ARBA" id="ARBA00023015"/>
    </source>
</evidence>
<dbReference type="PANTHER" id="PTHR44591">
    <property type="entry name" value="STRESS RESPONSE REGULATOR PROTEIN 1"/>
    <property type="match status" value="1"/>
</dbReference>
<dbReference type="SMART" id="SM00100">
    <property type="entry name" value="cNMP"/>
    <property type="match status" value="1"/>
</dbReference>
<dbReference type="GO" id="GO:0003677">
    <property type="term" value="F:DNA binding"/>
    <property type="evidence" value="ECO:0007669"/>
    <property type="project" value="UniProtKB-KW"/>
</dbReference>
<protein>
    <submittedName>
        <fullName evidence="9">Response regulator</fullName>
    </submittedName>
</protein>
<keyword evidence="10" id="KW-1185">Reference proteome</keyword>
<dbReference type="InterPro" id="IPR018490">
    <property type="entry name" value="cNMP-bd_dom_sf"/>
</dbReference>
<dbReference type="Pfam" id="PF00072">
    <property type="entry name" value="Response_reg"/>
    <property type="match status" value="1"/>
</dbReference>
<feature type="domain" description="Response regulatory" evidence="7">
    <location>
        <begin position="5"/>
        <end position="121"/>
    </location>
</feature>
<dbReference type="InterPro" id="IPR036390">
    <property type="entry name" value="WH_DNA-bd_sf"/>
</dbReference>
<dbReference type="InterPro" id="IPR001789">
    <property type="entry name" value="Sig_transdc_resp-reg_receiver"/>
</dbReference>
<comment type="caution">
    <text evidence="9">The sequence shown here is derived from an EMBL/GenBank/DDBJ whole genome shotgun (WGS) entry which is preliminary data.</text>
</comment>
<evidence type="ECO:0000256" key="3">
    <source>
        <dbReference type="ARBA" id="ARBA00023125"/>
    </source>
</evidence>
<dbReference type="InterPro" id="IPR012318">
    <property type="entry name" value="HTH_CRP"/>
</dbReference>
<dbReference type="SUPFAM" id="SSF52172">
    <property type="entry name" value="CheY-like"/>
    <property type="match status" value="1"/>
</dbReference>
<dbReference type="SUPFAM" id="SSF46785">
    <property type="entry name" value="Winged helix' DNA-binding domain"/>
    <property type="match status" value="1"/>
</dbReference>
<dbReference type="InterPro" id="IPR000595">
    <property type="entry name" value="cNMP-bd_dom"/>
</dbReference>
<dbReference type="GO" id="GO:0000160">
    <property type="term" value="P:phosphorelay signal transduction system"/>
    <property type="evidence" value="ECO:0007669"/>
    <property type="project" value="InterPro"/>
</dbReference>
<evidence type="ECO:0000259" key="6">
    <source>
        <dbReference type="PROSITE" id="PS50042"/>
    </source>
</evidence>
<dbReference type="PROSITE" id="PS50042">
    <property type="entry name" value="CNMP_BINDING_3"/>
    <property type="match status" value="1"/>
</dbReference>
<dbReference type="SMART" id="SM00419">
    <property type="entry name" value="HTH_CRP"/>
    <property type="match status" value="1"/>
</dbReference>
<evidence type="ECO:0000259" key="7">
    <source>
        <dbReference type="PROSITE" id="PS50110"/>
    </source>
</evidence>
<gene>
    <name evidence="9" type="ORF">FA048_16025</name>
</gene>
<dbReference type="SMART" id="SM00448">
    <property type="entry name" value="REC"/>
    <property type="match status" value="1"/>
</dbReference>
<name>A0A4U1CNB2_9SPHI</name>
<dbReference type="EMBL" id="SWBR01000004">
    <property type="protein sequence ID" value="TKC06833.1"/>
    <property type="molecule type" value="Genomic_DNA"/>
</dbReference>
<dbReference type="Pfam" id="PF00027">
    <property type="entry name" value="cNMP_binding"/>
    <property type="match status" value="1"/>
</dbReference>
<dbReference type="CDD" id="cd00038">
    <property type="entry name" value="CAP_ED"/>
    <property type="match status" value="1"/>
</dbReference>
<sequence>MKKTSVLIIEDNDHIRESTAELLGLANYEVFKAKDGKQGVDFAVKLLPDIILCDITMPELDGYGVLHMLHKTPETSAIPFIFITAKSERLDYRKGMEMGADDYLAKPFNDMELMNAIETRLNKKNKEKDFYSHSLEQIDTLLHQKGFEELRDLIAERKIRRIHKKQTVYYEDDSVNGIYLVVSGRIKTFRLAMDGRELLTGIYHKEQYFGVPSFLSGQAYQESAEAMEDSSVCLLPSEMIDKLLNKYPAVALNFIKLLSNSILDKEEQLLQLAYNSVKRRIAQILLRLNSSNKANDSNIIKISRDDLASMAGMATETVSRVLSDFKDQGLIEKTGSQIHLIDETKLQNIKN</sequence>
<dbReference type="AlphaFoldDB" id="A0A4U1CNB2"/>
<evidence type="ECO:0000256" key="4">
    <source>
        <dbReference type="ARBA" id="ARBA00023163"/>
    </source>
</evidence>
<dbReference type="InterPro" id="IPR050595">
    <property type="entry name" value="Bact_response_regulator"/>
</dbReference>
<dbReference type="PROSITE" id="PS50110">
    <property type="entry name" value="RESPONSE_REGULATORY"/>
    <property type="match status" value="1"/>
</dbReference>
<dbReference type="InterPro" id="IPR011006">
    <property type="entry name" value="CheY-like_superfamily"/>
</dbReference>
<dbReference type="Gene3D" id="3.40.50.2300">
    <property type="match status" value="1"/>
</dbReference>
<dbReference type="PROSITE" id="PS51063">
    <property type="entry name" value="HTH_CRP_2"/>
    <property type="match status" value="1"/>
</dbReference>
<evidence type="ECO:0000313" key="10">
    <source>
        <dbReference type="Proteomes" id="UP000309488"/>
    </source>
</evidence>
<keyword evidence="4" id="KW-0804">Transcription</keyword>
<evidence type="ECO:0000259" key="8">
    <source>
        <dbReference type="PROSITE" id="PS51063"/>
    </source>
</evidence>
<dbReference type="SUPFAM" id="SSF51206">
    <property type="entry name" value="cAMP-binding domain-like"/>
    <property type="match status" value="1"/>
</dbReference>
<dbReference type="Gene3D" id="2.60.120.10">
    <property type="entry name" value="Jelly Rolls"/>
    <property type="match status" value="1"/>
</dbReference>
<accession>A0A4U1CNB2</accession>
<feature type="modified residue" description="4-aspartylphosphate" evidence="5">
    <location>
        <position position="54"/>
    </location>
</feature>
<keyword evidence="1 5" id="KW-0597">Phosphoprotein</keyword>
<dbReference type="InterPro" id="IPR014710">
    <property type="entry name" value="RmlC-like_jellyroll"/>
</dbReference>
<reference evidence="9 10" key="1">
    <citation type="submission" date="2019-04" db="EMBL/GenBank/DDBJ databases">
        <title>Pedobacter sp. RP-3-22 sp. nov., isolated from Arctic soil.</title>
        <authorList>
            <person name="Dahal R.H."/>
            <person name="Kim D.-U."/>
        </authorList>
    </citation>
    <scope>NUCLEOTIDE SEQUENCE [LARGE SCALE GENOMIC DNA]</scope>
    <source>
        <strain evidence="9 10">RP-3-22</strain>
    </source>
</reference>
<proteinExistence type="predicted"/>
<dbReference type="CDD" id="cd17574">
    <property type="entry name" value="REC_OmpR"/>
    <property type="match status" value="1"/>
</dbReference>
<dbReference type="Pfam" id="PF13545">
    <property type="entry name" value="HTH_Crp_2"/>
    <property type="match status" value="1"/>
</dbReference>
<keyword evidence="2" id="KW-0805">Transcription regulation</keyword>
<dbReference type="GO" id="GO:0006355">
    <property type="term" value="P:regulation of DNA-templated transcription"/>
    <property type="evidence" value="ECO:0007669"/>
    <property type="project" value="InterPro"/>
</dbReference>
<feature type="domain" description="HTH crp-type" evidence="8">
    <location>
        <begin position="275"/>
        <end position="344"/>
    </location>
</feature>
<dbReference type="Proteomes" id="UP000309488">
    <property type="component" value="Unassembled WGS sequence"/>
</dbReference>
<dbReference type="PANTHER" id="PTHR44591:SF3">
    <property type="entry name" value="RESPONSE REGULATORY DOMAIN-CONTAINING PROTEIN"/>
    <property type="match status" value="1"/>
</dbReference>
<organism evidence="9 10">
    <name type="scientific">Pedobacter polaris</name>
    <dbReference type="NCBI Taxonomy" id="2571273"/>
    <lineage>
        <taxon>Bacteria</taxon>
        <taxon>Pseudomonadati</taxon>
        <taxon>Bacteroidota</taxon>
        <taxon>Sphingobacteriia</taxon>
        <taxon>Sphingobacteriales</taxon>
        <taxon>Sphingobacteriaceae</taxon>
        <taxon>Pedobacter</taxon>
    </lineage>
</organism>
<evidence type="ECO:0000256" key="5">
    <source>
        <dbReference type="PROSITE-ProRule" id="PRU00169"/>
    </source>
</evidence>
<keyword evidence="3" id="KW-0238">DNA-binding</keyword>